<name>A0A5N7BEY1_9EURO</name>
<dbReference type="AlphaFoldDB" id="A0A5N7BEY1"/>
<evidence type="ECO:0000313" key="1">
    <source>
        <dbReference type="EMBL" id="KAE8380268.1"/>
    </source>
</evidence>
<organism evidence="1 2">
    <name type="scientific">Aspergillus bertholletiae</name>
    <dbReference type="NCBI Taxonomy" id="1226010"/>
    <lineage>
        <taxon>Eukaryota</taxon>
        <taxon>Fungi</taxon>
        <taxon>Dikarya</taxon>
        <taxon>Ascomycota</taxon>
        <taxon>Pezizomycotina</taxon>
        <taxon>Eurotiomycetes</taxon>
        <taxon>Eurotiomycetidae</taxon>
        <taxon>Eurotiales</taxon>
        <taxon>Aspergillaceae</taxon>
        <taxon>Aspergillus</taxon>
        <taxon>Aspergillus subgen. Circumdati</taxon>
    </lineage>
</organism>
<proteinExistence type="predicted"/>
<reference evidence="1 2" key="1">
    <citation type="submission" date="2019-04" db="EMBL/GenBank/DDBJ databases">
        <title>Friends and foes A comparative genomics studyof 23 Aspergillus species from section Flavi.</title>
        <authorList>
            <consortium name="DOE Joint Genome Institute"/>
            <person name="Kjaerbolling I."/>
            <person name="Vesth T."/>
            <person name="Frisvad J.C."/>
            <person name="Nybo J.L."/>
            <person name="Theobald S."/>
            <person name="Kildgaard S."/>
            <person name="Isbrandt T."/>
            <person name="Kuo A."/>
            <person name="Sato A."/>
            <person name="Lyhne E.K."/>
            <person name="Kogle M.E."/>
            <person name="Wiebenga A."/>
            <person name="Kun R.S."/>
            <person name="Lubbers R.J."/>
            <person name="Makela M.R."/>
            <person name="Barry K."/>
            <person name="Chovatia M."/>
            <person name="Clum A."/>
            <person name="Daum C."/>
            <person name="Haridas S."/>
            <person name="He G."/>
            <person name="LaButti K."/>
            <person name="Lipzen A."/>
            <person name="Mondo S."/>
            <person name="Riley R."/>
            <person name="Salamov A."/>
            <person name="Simmons B.A."/>
            <person name="Magnuson J.K."/>
            <person name="Henrissat B."/>
            <person name="Mortensen U.H."/>
            <person name="Larsen T.O."/>
            <person name="Devries R.P."/>
            <person name="Grigoriev I.V."/>
            <person name="Machida M."/>
            <person name="Baker S.E."/>
            <person name="Andersen M.R."/>
        </authorList>
    </citation>
    <scope>NUCLEOTIDE SEQUENCE [LARGE SCALE GENOMIC DNA]</scope>
    <source>
        <strain evidence="1 2">IBT 29228</strain>
    </source>
</reference>
<keyword evidence="2" id="KW-1185">Reference proteome</keyword>
<evidence type="ECO:0000313" key="2">
    <source>
        <dbReference type="Proteomes" id="UP000326198"/>
    </source>
</evidence>
<dbReference type="EMBL" id="ML736183">
    <property type="protein sequence ID" value="KAE8380268.1"/>
    <property type="molecule type" value="Genomic_DNA"/>
</dbReference>
<gene>
    <name evidence="1" type="ORF">BDV26DRAFT_257661</name>
</gene>
<dbReference type="Proteomes" id="UP000326198">
    <property type="component" value="Unassembled WGS sequence"/>
</dbReference>
<accession>A0A5N7BEY1</accession>
<protein>
    <submittedName>
        <fullName evidence="1">Uncharacterized protein</fullName>
    </submittedName>
</protein>
<feature type="non-terminal residue" evidence="1">
    <location>
        <position position="106"/>
    </location>
</feature>
<sequence>MVPECERVDLMSCMILTDSPKPTLQKKFHSNHRCPNSCPLTVFGEQQADTAVSGNATYHLVVVMGSIIGMTAGIGRVYSAISFFLSSPLLSTVTGSHPPRTCRKTL</sequence>